<dbReference type="Proteomes" id="UP000482800">
    <property type="component" value="Unassembled WGS sequence"/>
</dbReference>
<dbReference type="InterPro" id="IPR006046">
    <property type="entry name" value="Alpha_amylase"/>
</dbReference>
<gene>
    <name evidence="5" type="ORF">Phou_079520</name>
</gene>
<protein>
    <recommendedName>
        <fullName evidence="3">Alpha-amylase</fullName>
        <ecNumber evidence="3">3.2.1.1</ecNumber>
    </recommendedName>
</protein>
<dbReference type="RefSeq" id="WP_246274185.1">
    <property type="nucleotide sequence ID" value="NZ_BAABGO010000033.1"/>
</dbReference>
<dbReference type="PRINTS" id="PR00110">
    <property type="entry name" value="ALPHAAMYLASE"/>
</dbReference>
<organism evidence="5 6">
    <name type="scientific">Phytohabitans houttuyneae</name>
    <dbReference type="NCBI Taxonomy" id="1076126"/>
    <lineage>
        <taxon>Bacteria</taxon>
        <taxon>Bacillati</taxon>
        <taxon>Actinomycetota</taxon>
        <taxon>Actinomycetes</taxon>
        <taxon>Micromonosporales</taxon>
        <taxon>Micromonosporaceae</taxon>
    </lineage>
</organism>
<dbReference type="Gene3D" id="3.20.20.80">
    <property type="entry name" value="Glycosidases"/>
    <property type="match status" value="1"/>
</dbReference>
<comment type="caution">
    <text evidence="5">The sequence shown here is derived from an EMBL/GenBank/DDBJ whole genome shotgun (WGS) entry which is preliminary data.</text>
</comment>
<comment type="catalytic activity">
    <reaction evidence="3">
        <text>Endohydrolysis of (1-&gt;4)-alpha-D-glucosidic linkages in polysaccharides containing three or more (1-&gt;4)-alpha-linked D-glucose units.</text>
        <dbReference type="EC" id="3.2.1.1"/>
    </reaction>
</comment>
<name>A0A6V8KEZ1_9ACTN</name>
<dbReference type="Pfam" id="PF00128">
    <property type="entry name" value="Alpha-amylase"/>
    <property type="match status" value="2"/>
</dbReference>
<proteinExistence type="inferred from homology"/>
<dbReference type="SUPFAM" id="SSF51445">
    <property type="entry name" value="(Trans)glycosidases"/>
    <property type="match status" value="1"/>
</dbReference>
<feature type="domain" description="Glycosyl hydrolase family 13 catalytic" evidence="4">
    <location>
        <begin position="17"/>
        <end position="410"/>
    </location>
</feature>
<dbReference type="PANTHER" id="PTHR10357:SF219">
    <property type="entry name" value="MALTOSE ALPHA-D-GLUCOSYLTRANSFERASE"/>
    <property type="match status" value="1"/>
</dbReference>
<dbReference type="AlphaFoldDB" id="A0A6V8KEZ1"/>
<comment type="similarity">
    <text evidence="1 2">Belongs to the glycosyl hydrolase 13 family.</text>
</comment>
<evidence type="ECO:0000313" key="6">
    <source>
        <dbReference type="Proteomes" id="UP000482800"/>
    </source>
</evidence>
<reference evidence="5 6" key="1">
    <citation type="submission" date="2020-03" db="EMBL/GenBank/DDBJ databases">
        <title>Whole genome shotgun sequence of Phytohabitans houttuyneae NBRC 108639.</title>
        <authorList>
            <person name="Komaki H."/>
            <person name="Tamura T."/>
        </authorList>
    </citation>
    <scope>NUCLEOTIDE SEQUENCE [LARGE SCALE GENOMIC DNA]</scope>
    <source>
        <strain evidence="5 6">NBRC 108639</strain>
    </source>
</reference>
<evidence type="ECO:0000256" key="1">
    <source>
        <dbReference type="ARBA" id="ARBA00008061"/>
    </source>
</evidence>
<reference evidence="5 6" key="2">
    <citation type="submission" date="2020-03" db="EMBL/GenBank/DDBJ databases">
        <authorList>
            <person name="Ichikawa N."/>
            <person name="Kimura A."/>
            <person name="Kitahashi Y."/>
            <person name="Uohara A."/>
        </authorList>
    </citation>
    <scope>NUCLEOTIDE SEQUENCE [LARGE SCALE GENOMIC DNA]</scope>
    <source>
        <strain evidence="5 6">NBRC 108639</strain>
    </source>
</reference>
<dbReference type="GO" id="GO:0004556">
    <property type="term" value="F:alpha-amylase activity"/>
    <property type="evidence" value="ECO:0007669"/>
    <property type="project" value="UniProtKB-UniRule"/>
</dbReference>
<keyword evidence="3" id="KW-0326">Glycosidase</keyword>
<dbReference type="EC" id="3.2.1.1" evidence="3"/>
<dbReference type="InterPro" id="IPR006047">
    <property type="entry name" value="GH13_cat_dom"/>
</dbReference>
<dbReference type="GO" id="GO:0043169">
    <property type="term" value="F:cation binding"/>
    <property type="evidence" value="ECO:0007669"/>
    <property type="project" value="InterPro"/>
</dbReference>
<keyword evidence="6" id="KW-1185">Reference proteome</keyword>
<dbReference type="Gene3D" id="3.90.400.10">
    <property type="entry name" value="Oligo-1,6-glucosidase, Domain 2"/>
    <property type="match status" value="1"/>
</dbReference>
<sequence length="546" mass="61945">MDRWYRNSVIYSLDAGLFQDSNGDGHGDIPGLTSRLDYLSRLGVNTIWLNPIHPSPRRDGGYDITDHYGVDPRLGTLGDLAELLDNADERGLRIMLDLVLNHTSDKHPWFQHARADRDSPFRDWYVWSDTEPADRWNGQVFPGVESETWTYDETAEAWFRHRFYTFEPDLNTDNPAVRAEIRKILEFWLRLGVAGFRVDAAPMLIESRATGYARATRDYAFLRELRETLSWRRGDAVLLAEANVGDGELLEYFGEADGSATRLMMVFAFRLNQSIMLSLARQDATPIKATLRELPDLPRHAQWATFLRNHDEVDLERLTPSERREVMAQFGPEEGMQLYHRGLRRRLAPMLHGDRRRLELAYSLQFTMPGTPVIRYGDEIGMGEDLSLPERTAIRTPMQWSATANAGFSDAPAADLLTPVISAGDYRADLVNVTDQRLDPNSLLVWFERMLHTLRECEEIGGGTDDVLEIGPPHLLAHTATGSSGCMIFLHNLAPAPCRVALPAHLRREAAPLNVAADSAYGEDLKRDAVEVDGYGYRWIRLSRRP</sequence>
<dbReference type="CDD" id="cd11334">
    <property type="entry name" value="AmyAc_TreS"/>
    <property type="match status" value="1"/>
</dbReference>
<dbReference type="GO" id="GO:0005975">
    <property type="term" value="P:carbohydrate metabolic process"/>
    <property type="evidence" value="ECO:0007669"/>
    <property type="project" value="InterPro"/>
</dbReference>
<keyword evidence="3" id="KW-0119">Carbohydrate metabolism</keyword>
<dbReference type="InterPro" id="IPR017853">
    <property type="entry name" value="GH"/>
</dbReference>
<evidence type="ECO:0000256" key="2">
    <source>
        <dbReference type="RuleBase" id="RU003615"/>
    </source>
</evidence>
<accession>A0A6V8KEZ1</accession>
<dbReference type="EMBL" id="BLPF01000003">
    <property type="protein sequence ID" value="GFJ83772.1"/>
    <property type="molecule type" value="Genomic_DNA"/>
</dbReference>
<keyword evidence="3" id="KW-0378">Hydrolase</keyword>
<dbReference type="PANTHER" id="PTHR10357">
    <property type="entry name" value="ALPHA-AMYLASE FAMILY MEMBER"/>
    <property type="match status" value="1"/>
</dbReference>
<evidence type="ECO:0000259" key="4">
    <source>
        <dbReference type="SMART" id="SM00642"/>
    </source>
</evidence>
<dbReference type="InterPro" id="IPR045857">
    <property type="entry name" value="O16G_dom_2"/>
</dbReference>
<evidence type="ECO:0000313" key="5">
    <source>
        <dbReference type="EMBL" id="GFJ83772.1"/>
    </source>
</evidence>
<evidence type="ECO:0000256" key="3">
    <source>
        <dbReference type="RuleBase" id="RU361134"/>
    </source>
</evidence>
<dbReference type="SMART" id="SM00642">
    <property type="entry name" value="Aamy"/>
    <property type="match status" value="1"/>
</dbReference>